<protein>
    <submittedName>
        <fullName evidence="1">Uncharacterized protein</fullName>
    </submittedName>
</protein>
<organism evidence="1 2">
    <name type="scientific">Protea cynaroides</name>
    <dbReference type="NCBI Taxonomy" id="273540"/>
    <lineage>
        <taxon>Eukaryota</taxon>
        <taxon>Viridiplantae</taxon>
        <taxon>Streptophyta</taxon>
        <taxon>Embryophyta</taxon>
        <taxon>Tracheophyta</taxon>
        <taxon>Spermatophyta</taxon>
        <taxon>Magnoliopsida</taxon>
        <taxon>Proteales</taxon>
        <taxon>Proteaceae</taxon>
        <taxon>Protea</taxon>
    </lineage>
</organism>
<keyword evidence="2" id="KW-1185">Reference proteome</keyword>
<evidence type="ECO:0000313" key="2">
    <source>
        <dbReference type="Proteomes" id="UP001141806"/>
    </source>
</evidence>
<sequence>MKLVAESIQELSMRKLCCVSSLEDLLIARTFKLKTGLGRTEEIKEVLWIPPMRNWHKINTDRCALGNPAELHSAVRGIQEALRMGLTDTGSNERVETRKADPLINSQKNICSRFRVGDIKESRVAKLVSREHSNDTSATTNEAANYDIAAAATVTLLLNINVGPPIWTVDTTICQQVGLLETTALLGFEPKSMLMLNWRFVSAMLRIAPNHIF</sequence>
<dbReference type="AlphaFoldDB" id="A0A9Q0GYN5"/>
<comment type="caution">
    <text evidence="1">The sequence shown here is derived from an EMBL/GenBank/DDBJ whole genome shotgun (WGS) entry which is preliminary data.</text>
</comment>
<gene>
    <name evidence="1" type="ORF">NE237_013460</name>
</gene>
<dbReference type="Proteomes" id="UP001141806">
    <property type="component" value="Unassembled WGS sequence"/>
</dbReference>
<reference evidence="1" key="1">
    <citation type="journal article" date="2023" name="Plant J.">
        <title>The genome of the king protea, Protea cynaroides.</title>
        <authorList>
            <person name="Chang J."/>
            <person name="Duong T.A."/>
            <person name="Schoeman C."/>
            <person name="Ma X."/>
            <person name="Roodt D."/>
            <person name="Barker N."/>
            <person name="Li Z."/>
            <person name="Van de Peer Y."/>
            <person name="Mizrachi E."/>
        </authorList>
    </citation>
    <scope>NUCLEOTIDE SEQUENCE</scope>
    <source>
        <tissue evidence="1">Young leaves</tissue>
    </source>
</reference>
<accession>A0A9Q0GYN5</accession>
<proteinExistence type="predicted"/>
<evidence type="ECO:0000313" key="1">
    <source>
        <dbReference type="EMBL" id="KAJ4956677.1"/>
    </source>
</evidence>
<dbReference type="EMBL" id="JAMYWD010000011">
    <property type="protein sequence ID" value="KAJ4956677.1"/>
    <property type="molecule type" value="Genomic_DNA"/>
</dbReference>
<name>A0A9Q0GYN5_9MAGN</name>